<dbReference type="Proteomes" id="UP000254707">
    <property type="component" value="Unassembled WGS sequence"/>
</dbReference>
<accession>A0A380HJ95</accession>
<name>A0A380HJ95_STASA</name>
<dbReference type="AlphaFoldDB" id="A0A380HJ95"/>
<gene>
    <name evidence="2" type="ORF">NCTC7688_00447</name>
</gene>
<proteinExistence type="predicted"/>
<dbReference type="EMBL" id="UHED01000001">
    <property type="protein sequence ID" value="SUM81951.1"/>
    <property type="molecule type" value="Genomic_DNA"/>
</dbReference>
<protein>
    <submittedName>
        <fullName evidence="2">Uncharacterized protein</fullName>
    </submittedName>
</protein>
<reference evidence="2 3" key="1">
    <citation type="submission" date="2018-06" db="EMBL/GenBank/DDBJ databases">
        <authorList>
            <consortium name="Pathogen Informatics"/>
            <person name="Doyle S."/>
        </authorList>
    </citation>
    <scope>NUCLEOTIDE SEQUENCE [LARGE SCALE GENOMIC DNA]</scope>
    <source>
        <strain evidence="2 3">NCTC7688</strain>
    </source>
</reference>
<evidence type="ECO:0000313" key="3">
    <source>
        <dbReference type="Proteomes" id="UP000254707"/>
    </source>
</evidence>
<organism evidence="2 3">
    <name type="scientific">Staphylococcus saprophyticus</name>
    <dbReference type="NCBI Taxonomy" id="29385"/>
    <lineage>
        <taxon>Bacteria</taxon>
        <taxon>Bacillati</taxon>
        <taxon>Bacillota</taxon>
        <taxon>Bacilli</taxon>
        <taxon>Bacillales</taxon>
        <taxon>Staphylococcaceae</taxon>
        <taxon>Staphylococcus</taxon>
    </lineage>
</organism>
<evidence type="ECO:0000313" key="2">
    <source>
        <dbReference type="EMBL" id="SUM81951.1"/>
    </source>
</evidence>
<keyword evidence="1" id="KW-0732">Signal</keyword>
<evidence type="ECO:0000256" key="1">
    <source>
        <dbReference type="SAM" id="SignalP"/>
    </source>
</evidence>
<feature type="chain" id="PRO_5016639455" evidence="1">
    <location>
        <begin position="25"/>
        <end position="35"/>
    </location>
</feature>
<feature type="signal peptide" evidence="1">
    <location>
        <begin position="1"/>
        <end position="24"/>
    </location>
</feature>
<sequence>MKKFIVSSLLLVSFSLSTSPILKAATVYTQGAVWN</sequence>